<dbReference type="PANTHER" id="PTHR10574">
    <property type="entry name" value="NETRIN/LAMININ-RELATED"/>
    <property type="match status" value="1"/>
</dbReference>
<organism evidence="14 15">
    <name type="scientific">Channa striata</name>
    <name type="common">Snakehead murrel</name>
    <name type="synonym">Ophicephalus striatus</name>
    <dbReference type="NCBI Taxonomy" id="64152"/>
    <lineage>
        <taxon>Eukaryota</taxon>
        <taxon>Metazoa</taxon>
        <taxon>Chordata</taxon>
        <taxon>Craniata</taxon>
        <taxon>Vertebrata</taxon>
        <taxon>Euteleostomi</taxon>
        <taxon>Actinopterygii</taxon>
        <taxon>Neopterygii</taxon>
        <taxon>Teleostei</taxon>
        <taxon>Neoteleostei</taxon>
        <taxon>Acanthomorphata</taxon>
        <taxon>Anabantaria</taxon>
        <taxon>Anabantiformes</taxon>
        <taxon>Channoidei</taxon>
        <taxon>Channidae</taxon>
        <taxon>Channa</taxon>
    </lineage>
</organism>
<dbReference type="PROSITE" id="PS50027">
    <property type="entry name" value="EGF_LAM_2"/>
    <property type="match status" value="1"/>
</dbReference>
<keyword evidence="9 10" id="KW-0424">Laminin EGF-like domain</keyword>
<evidence type="ECO:0000256" key="11">
    <source>
        <dbReference type="SAM" id="SignalP"/>
    </source>
</evidence>
<dbReference type="SMART" id="SM00282">
    <property type="entry name" value="LamG"/>
    <property type="match status" value="4"/>
</dbReference>
<dbReference type="InterPro" id="IPR013320">
    <property type="entry name" value="ConA-like_dom_sf"/>
</dbReference>
<keyword evidence="4 11" id="KW-0732">Signal</keyword>
<dbReference type="Pfam" id="PF06009">
    <property type="entry name" value="Laminin_II"/>
    <property type="match status" value="1"/>
</dbReference>
<dbReference type="PROSITE" id="PS50025">
    <property type="entry name" value="LAM_G_DOMAIN"/>
    <property type="match status" value="3"/>
</dbReference>
<dbReference type="SUPFAM" id="SSF57196">
    <property type="entry name" value="EGF/Laminin"/>
    <property type="match status" value="2"/>
</dbReference>
<dbReference type="GO" id="GO:0009887">
    <property type="term" value="P:animal organ morphogenesis"/>
    <property type="evidence" value="ECO:0007669"/>
    <property type="project" value="TreeGrafter"/>
</dbReference>
<feature type="chain" id="PRO_5041741202" description="Laminin subunit alpha-3-like" evidence="11">
    <location>
        <begin position="20"/>
        <end position="1485"/>
    </location>
</feature>
<evidence type="ECO:0000256" key="2">
    <source>
        <dbReference type="ARBA" id="ARBA00022525"/>
    </source>
</evidence>
<dbReference type="FunFam" id="2.10.25.10:FF:000130">
    <property type="entry name" value="Laminin subunit beta 1"/>
    <property type="match status" value="1"/>
</dbReference>
<dbReference type="CDD" id="cd00110">
    <property type="entry name" value="LamG"/>
    <property type="match status" value="3"/>
</dbReference>
<dbReference type="GO" id="GO:0005604">
    <property type="term" value="C:basement membrane"/>
    <property type="evidence" value="ECO:0007669"/>
    <property type="project" value="UniProtKB-SubCell"/>
</dbReference>
<reference evidence="14" key="1">
    <citation type="submission" date="2023-07" db="EMBL/GenBank/DDBJ databases">
        <title>Chromosome-level Genome Assembly of Striped Snakehead (Channa striata).</title>
        <authorList>
            <person name="Liu H."/>
        </authorList>
    </citation>
    <scope>NUCLEOTIDE SEQUENCE</scope>
    <source>
        <strain evidence="14">Gz</strain>
        <tissue evidence="14">Muscle</tissue>
    </source>
</reference>
<dbReference type="InterPro" id="IPR010307">
    <property type="entry name" value="Laminin_dom_II"/>
</dbReference>
<comment type="caution">
    <text evidence="14">The sequence shown here is derived from an EMBL/GenBank/DDBJ whole genome shotgun (WGS) entry which is preliminary data.</text>
</comment>
<dbReference type="InterPro" id="IPR002049">
    <property type="entry name" value="LE_dom"/>
</dbReference>
<evidence type="ECO:0000313" key="15">
    <source>
        <dbReference type="Proteomes" id="UP001187415"/>
    </source>
</evidence>
<keyword evidence="8" id="KW-0325">Glycoprotein</keyword>
<evidence type="ECO:0000256" key="8">
    <source>
        <dbReference type="ARBA" id="ARBA00023180"/>
    </source>
</evidence>
<evidence type="ECO:0000313" key="14">
    <source>
        <dbReference type="EMBL" id="KAK2835839.1"/>
    </source>
</evidence>
<feature type="domain" description="Laminin G" evidence="12">
    <location>
        <begin position="1291"/>
        <end position="1461"/>
    </location>
</feature>
<keyword evidence="15" id="KW-1185">Reference proteome</keyword>
<keyword evidence="7 10" id="KW-1015">Disulfide bond</keyword>
<feature type="domain" description="Laminin G" evidence="12">
    <location>
        <begin position="930"/>
        <end position="1089"/>
    </location>
</feature>
<dbReference type="Pfam" id="PF24973">
    <property type="entry name" value="EGF_LMN_ATRN"/>
    <property type="match status" value="1"/>
</dbReference>
<dbReference type="GO" id="GO:0009888">
    <property type="term" value="P:tissue development"/>
    <property type="evidence" value="ECO:0007669"/>
    <property type="project" value="TreeGrafter"/>
</dbReference>
<keyword evidence="6" id="KW-0084">Basement membrane</keyword>
<dbReference type="InterPro" id="IPR050440">
    <property type="entry name" value="Laminin/Netrin_ECM"/>
</dbReference>
<dbReference type="SMART" id="SM00180">
    <property type="entry name" value="EGF_Lam"/>
    <property type="match status" value="2"/>
</dbReference>
<dbReference type="InterPro" id="IPR001791">
    <property type="entry name" value="Laminin_G"/>
</dbReference>
<name>A0AA88SDZ3_CHASR</name>
<evidence type="ECO:0000256" key="6">
    <source>
        <dbReference type="ARBA" id="ARBA00022869"/>
    </source>
</evidence>
<evidence type="ECO:0000259" key="12">
    <source>
        <dbReference type="PROSITE" id="PS50025"/>
    </source>
</evidence>
<dbReference type="Gene3D" id="2.10.25.10">
    <property type="entry name" value="Laminin"/>
    <property type="match status" value="2"/>
</dbReference>
<protein>
    <recommendedName>
        <fullName evidence="16">Laminin subunit alpha-3-like</fullName>
    </recommendedName>
</protein>
<feature type="domain" description="Laminin EGF-like" evidence="13">
    <location>
        <begin position="82"/>
        <end position="128"/>
    </location>
</feature>
<keyword evidence="3" id="KW-0272">Extracellular matrix</keyword>
<dbReference type="PROSITE" id="PS01248">
    <property type="entry name" value="EGF_LAM_1"/>
    <property type="match status" value="2"/>
</dbReference>
<feature type="signal peptide" evidence="11">
    <location>
        <begin position="1"/>
        <end position="19"/>
    </location>
</feature>
<feature type="disulfide bond" evidence="10">
    <location>
        <begin position="101"/>
        <end position="110"/>
    </location>
</feature>
<comment type="subcellular location">
    <subcellularLocation>
        <location evidence="1">Secreted</location>
        <location evidence="1">Extracellular space</location>
        <location evidence="1">Extracellular matrix</location>
        <location evidence="1">Basement membrane</location>
    </subcellularLocation>
</comment>
<keyword evidence="2" id="KW-0964">Secreted</keyword>
<dbReference type="Pfam" id="PF02210">
    <property type="entry name" value="Laminin_G_2"/>
    <property type="match status" value="3"/>
</dbReference>
<dbReference type="InterPro" id="IPR056863">
    <property type="entry name" value="LMN_ATRN_NET-like_EGF"/>
</dbReference>
<dbReference type="Pfam" id="PF00053">
    <property type="entry name" value="EGF_laminin"/>
    <property type="match status" value="1"/>
</dbReference>
<dbReference type="Proteomes" id="UP001187415">
    <property type="component" value="Unassembled WGS sequence"/>
</dbReference>
<dbReference type="SUPFAM" id="SSF49899">
    <property type="entry name" value="Concanavalin A-like lectins/glucanases"/>
    <property type="match status" value="4"/>
</dbReference>
<evidence type="ECO:0000256" key="7">
    <source>
        <dbReference type="ARBA" id="ARBA00023157"/>
    </source>
</evidence>
<evidence type="ECO:0000259" key="13">
    <source>
        <dbReference type="PROSITE" id="PS50027"/>
    </source>
</evidence>
<proteinExistence type="predicted"/>
<keyword evidence="5" id="KW-0677">Repeat</keyword>
<dbReference type="PANTHER" id="PTHR10574:SF406">
    <property type="entry name" value="LAMININ SUBUNIT ALPHA 5"/>
    <property type="match status" value="1"/>
</dbReference>
<evidence type="ECO:0000256" key="10">
    <source>
        <dbReference type="PROSITE-ProRule" id="PRU00460"/>
    </source>
</evidence>
<accession>A0AA88SDZ3</accession>
<evidence type="ECO:0000256" key="3">
    <source>
        <dbReference type="ARBA" id="ARBA00022530"/>
    </source>
</evidence>
<evidence type="ECO:0008006" key="16">
    <source>
        <dbReference type="Google" id="ProtNLM"/>
    </source>
</evidence>
<sequence>MSVLGIVWLFLLYIAAVCPSFEKQPKCWHERLQTQIHQKTRSTKKFCDPAFSNQTAAAVSQKCSSGFYRERTGHHRGQCVPCSCNGLSNECDEHTGNCVNCQFNTTGDRCEQCREGYYGNAANRTCRSCPCPFTWNNFAVVCLDVGSGETECLCKHGYGGVRCERCTHGYYGNPMVPGGSCRACNCKAGPLNVCDSLTGECVTSGNSSCGDHCSECDSCTYSSLLDLEKRDDGLAWLKQRLKNINHGSSFRLNKLEAKTSETKILVGRYSTAVRHLDPKVEQLETDVHVVRDDVSQLTDETHQTVTDVGKISQNANNTHMKAGDLLSEAETLLTAMQDLRKQLSERGDADSEQEEAQKLLDSIKNDTTITEGTEQAADSLRVSDSSLQEVAKLLSGSADTVNRTKDLSLKNHDTLQQLQHSQSQLEKEQSLLPLSQLDGAKRELLKKLNTIVQMMPKLDMVTKAEEHAKELNRATAEVQLLLPNSSSVIDPLSVPMTPITIGDHSSLINAVEKADIAANESRVAADEALMDVEEGRLVHRTKGLSDNLMQLQTEASETHINLKMLSRAANTHKEHVNKQKEKRGSLIMGISAIREDLKHIKRDDAEVLIEAAKTAASGSNSTIRDITERLRNISQELEGLSLTKARGNTDELLTDAQQALKNIKESLPVLKGKLTKAEALGRKVPLSGNMTENIRRIKDVIEETRNFVNRLSVPTSFNGKRHVELRPPKNLKDIKAFTAVDILLNRHQTHPSKADRGRRRRQDKDANLFVFYLGNKNTSGDFIGMAVRKNMLICVYKLGGVIHQVESGQITTTTNVNSSDFDRIVFRRVYQDAEVHVTHSFTSQKPVTLTYRNLPNTMTGVLDLHVDSVVFYVGGYPEDFTPPVELRYPRYRGAIKLSYVNDNPVCLFNYKDAANMDARQPYIKIPHSEVSNYYDGTGYRMAFIKEPEKKKTRLFKFHINSREPNALLFYIGNEESYFCVFVERGFLVIQGQQAGRELRAHSAGTISLFDEVFAIRVANQFTVQFKGERISTDHSQQTNYRRFFIGGLPAELRQRHNITAPPLRGCVDHLTADSESVEYNRTIGVSHGCPASLLGVRTATLYSALADDSLFVWDELPVRVSLGFTTTARHGSILRSSSQGSTSVRDLQLSLADGYVVLNSDNYTLKSDKRYNDGSWHYVSAVRRPAGLELCVDNVIQGQTLHVMLVDKNSQGEKFKGCIANLYARRPEQGFIPTDLSTLHEMGNIVPGLCGPHLPPHTKLSPAPVLVKPPRHKPIQAPAGSRCRGGRAHSHGHHLYEEHSWLSYTLPQDDLNYRPHFSFDLKTKSSKGLIFYVAGRGRVPLLALYIANGKIKMSLGQDRIIQFKQRSNDDNWHRVEFSVEKSTFHLLVDGIRVTDGQLPNDEGSSLDLHNPVYLGSDLHSKSLKGHDIPMNSVIGCIRNFRMNDVAVEEPDRRHKTFALLCMAHRSGDVLWRGSPRLRQLLHCWL</sequence>
<evidence type="ECO:0000256" key="9">
    <source>
        <dbReference type="ARBA" id="ARBA00023292"/>
    </source>
</evidence>
<feature type="domain" description="Laminin G" evidence="12">
    <location>
        <begin position="1090"/>
        <end position="1250"/>
    </location>
</feature>
<dbReference type="Gene3D" id="2.60.120.200">
    <property type="match status" value="4"/>
</dbReference>
<dbReference type="GO" id="GO:0007155">
    <property type="term" value="P:cell adhesion"/>
    <property type="evidence" value="ECO:0007669"/>
    <property type="project" value="InterPro"/>
</dbReference>
<evidence type="ECO:0000256" key="4">
    <source>
        <dbReference type="ARBA" id="ARBA00022729"/>
    </source>
</evidence>
<evidence type="ECO:0000256" key="1">
    <source>
        <dbReference type="ARBA" id="ARBA00004302"/>
    </source>
</evidence>
<comment type="caution">
    <text evidence="10">Lacks conserved residue(s) required for the propagation of feature annotation.</text>
</comment>
<dbReference type="CDD" id="cd00055">
    <property type="entry name" value="EGF_Lam"/>
    <property type="match status" value="2"/>
</dbReference>
<gene>
    <name evidence="14" type="ORF">Q5P01_016323</name>
</gene>
<dbReference type="EMBL" id="JAUPFM010000012">
    <property type="protein sequence ID" value="KAK2835839.1"/>
    <property type="molecule type" value="Genomic_DNA"/>
</dbReference>
<evidence type="ECO:0000256" key="5">
    <source>
        <dbReference type="ARBA" id="ARBA00022737"/>
    </source>
</evidence>